<gene>
    <name evidence="1" type="ORF">N1032_23480</name>
</gene>
<name>A0ABT2H9R0_9MICO</name>
<dbReference type="Proteomes" id="UP001165586">
    <property type="component" value="Unassembled WGS sequence"/>
</dbReference>
<accession>A0ABT2H9R0</accession>
<dbReference type="EMBL" id="JANLCJ010000120">
    <property type="protein sequence ID" value="MCS5736696.1"/>
    <property type="molecule type" value="Genomic_DNA"/>
</dbReference>
<dbReference type="RefSeq" id="WP_259542771.1">
    <property type="nucleotide sequence ID" value="NZ_JANLCJ010000120.1"/>
</dbReference>
<proteinExistence type="predicted"/>
<protein>
    <recommendedName>
        <fullName evidence="3">Flagellin</fullName>
    </recommendedName>
</protein>
<feature type="non-terminal residue" evidence="1">
    <location>
        <position position="1"/>
    </location>
</feature>
<comment type="caution">
    <text evidence="1">The sequence shown here is derived from an EMBL/GenBank/DDBJ whole genome shotgun (WGS) entry which is preliminary data.</text>
</comment>
<reference evidence="1" key="1">
    <citation type="submission" date="2022-08" db="EMBL/GenBank/DDBJ databases">
        <authorList>
            <person name="Deng Y."/>
            <person name="Han X.-F."/>
            <person name="Zhang Y.-Q."/>
        </authorList>
    </citation>
    <scope>NUCLEOTIDE SEQUENCE</scope>
    <source>
        <strain evidence="1">CPCC 203386</strain>
    </source>
</reference>
<evidence type="ECO:0000313" key="2">
    <source>
        <dbReference type="Proteomes" id="UP001165586"/>
    </source>
</evidence>
<evidence type="ECO:0000313" key="1">
    <source>
        <dbReference type="EMBL" id="MCS5736696.1"/>
    </source>
</evidence>
<sequence>SYIANKPDNALSQVKDLNDVKAAINAAIAAANAKLTTTTDKTQELETRVATLEALEFAEEIEEFSTNTLNDAGSTADLGILDLSKFTLPDPSDNTKTIPKFFFNVLKAQWAFRFIYTDPQTNVVTQYNRTFTQDGSDTFTIDGTTFKIFIPAAGQPNAGKLTAQRISGVRVAANTLKVDEIFERSEGQTGSALILAIAKIELALALEIQKVDNAKMNKDFSNADKIYNNKIIKIGDGILDPNGKDGQLDIELGQLSGNRFLVGEKNGLKNSFRIDAGHGDNVVTGSVVLKGEKMEIGSNADKGKLIAGNDEAKFDEIIKTTNKLFHLLQTQAADAGKVIKVNAAGDGFELGDVAAGGGGGAGLPTRKDITATYATRK</sequence>
<organism evidence="1 2">
    <name type="scientific">Herbiconiux daphne</name>
    <dbReference type="NCBI Taxonomy" id="2970914"/>
    <lineage>
        <taxon>Bacteria</taxon>
        <taxon>Bacillati</taxon>
        <taxon>Actinomycetota</taxon>
        <taxon>Actinomycetes</taxon>
        <taxon>Micrococcales</taxon>
        <taxon>Microbacteriaceae</taxon>
        <taxon>Herbiconiux</taxon>
    </lineage>
</organism>
<evidence type="ECO:0008006" key="3">
    <source>
        <dbReference type="Google" id="ProtNLM"/>
    </source>
</evidence>
<keyword evidence="2" id="KW-1185">Reference proteome</keyword>